<dbReference type="Pfam" id="PF05199">
    <property type="entry name" value="GMC_oxred_C"/>
    <property type="match status" value="1"/>
</dbReference>
<evidence type="ECO:0000256" key="16">
    <source>
        <dbReference type="PIRSR" id="PIRSR000137-2"/>
    </source>
</evidence>
<evidence type="ECO:0000256" key="13">
    <source>
        <dbReference type="ARBA" id="ARBA00034050"/>
    </source>
</evidence>
<accession>A0A0D2LSW5</accession>
<evidence type="ECO:0000256" key="15">
    <source>
        <dbReference type="PIRSR" id="PIRSR000137-1"/>
    </source>
</evidence>
<dbReference type="GO" id="GO:0033718">
    <property type="term" value="F:pyranose dehydrogenase (acceptor) activity"/>
    <property type="evidence" value="ECO:0007669"/>
    <property type="project" value="UniProtKB-EC"/>
</dbReference>
<dbReference type="InterPro" id="IPR036188">
    <property type="entry name" value="FAD/NAD-bd_sf"/>
</dbReference>
<dbReference type="OMA" id="AINEWAV"/>
<evidence type="ECO:0000313" key="21">
    <source>
        <dbReference type="Proteomes" id="UP000054270"/>
    </source>
</evidence>
<sequence>MKTAPLPALLVASALFIGRSLSIILTDPAQLKTTTYDYIIVGAGTSGLALAARLSEDTELNILVLEAGVSDANVVSVMAPFLAPTVTPYTAYDWNYTVIPQAGMDNRTYPYPRGRLLGGTSSANYMVHQYGSNDNWDRMAKVTGDPGWAWNNMKRYVLPHEKFVIPPHDGHNTTDQFSPDLHSYIGDVDISLYVHSQNIDARVIETTRQLKEFPYNEDISGIATDLLGVGWAQSTMTQGARVSSSTSYLSIANTRPNLTILINAMVTKLINTGMSGGLMGFQRVQFTDGLTKTYIVESTKEVILSAGAIGTVQILQLSGIGDPADLNPLGISVIVDSPRVGKNLQDHPLLPNIFTVEDGASLDHILRNQSAMGEAINEWAVNRTGFISNNVVNNLAFARVKPEVLEKYVDPAAGKLSPHYELIFANYWLNPAEPVPPTGSYFTILTALLTPTSRGTVKIKSSNPFDAPIIDPNMLTTEWDVNALRESVRAAKRFAAAPAWDGYITGAVGKLFSETTSGLDAHAREIASTIFHPTSTASMSSYSSKNGVVNPDLTVKGTYGLRVVDLSVLPYIPSCHPQGPAYMIAERAADLIKIMRADGPDDLSPQYVLHY</sequence>
<feature type="domain" description="Glucose-methanol-choline oxidoreductase C-terminal" evidence="19">
    <location>
        <begin position="451"/>
        <end position="585"/>
    </location>
</feature>
<evidence type="ECO:0000256" key="9">
    <source>
        <dbReference type="ARBA" id="ARBA00024699"/>
    </source>
</evidence>
<dbReference type="OrthoDB" id="269227at2759"/>
<comment type="function">
    <text evidence="9">Catalyzes the single-oxidation or sequential double oxidation reaction of carbohydrates primarily at carbon-2 and/or carbon-3 with the concomitant reduction of the flavin. The enzyme exhibits a broad sugar substrate specificity, oxidizing different aldopyranoses to the corresponding C-1, C-2, C-3 or C-1,2, C-2,3 and C-3,4 (di)dehydro sugars with substrate-specific regioselectivity. Accepts only a narrow range of electron acceptors such as substituted benzoquinones and complexed metal ions and reacts extremely slowly with O(2) as acceptor. May play a role in the natural recycling of plant matter by oxidizing all major monosaccharides in lignocellulose and by reducing quinone compounds or reactive radical species generated during lignin depolymerization.</text>
</comment>
<comment type="catalytic activity">
    <reaction evidence="12">
        <text>pyranose + acceptor = pyranos-3-ulose + reduced acceptor.</text>
        <dbReference type="EC" id="1.1.99.29"/>
    </reaction>
</comment>
<proteinExistence type="inferred from homology"/>
<evidence type="ECO:0000256" key="17">
    <source>
        <dbReference type="SAM" id="SignalP"/>
    </source>
</evidence>
<keyword evidence="7" id="KW-0285">Flavoprotein</keyword>
<comment type="catalytic activity">
    <reaction evidence="10">
        <text>pyranose + acceptor = pyranos-2-ulose + reduced acceptor.</text>
        <dbReference type="EC" id="1.1.99.29"/>
    </reaction>
</comment>
<feature type="signal peptide" evidence="17">
    <location>
        <begin position="1"/>
        <end position="22"/>
    </location>
</feature>
<evidence type="ECO:0000256" key="14">
    <source>
        <dbReference type="ARBA" id="ARBA00034059"/>
    </source>
</evidence>
<comment type="similarity">
    <text evidence="3">Belongs to the GMC oxidoreductase family.</text>
</comment>
<feature type="binding site" evidence="16">
    <location>
        <begin position="577"/>
        <end position="578"/>
    </location>
    <ligand>
        <name>FAD</name>
        <dbReference type="ChEBI" id="CHEBI:57692"/>
    </ligand>
</feature>
<evidence type="ECO:0000256" key="7">
    <source>
        <dbReference type="ARBA" id="ARBA00022630"/>
    </source>
</evidence>
<reference evidence="21" key="1">
    <citation type="submission" date="2014-04" db="EMBL/GenBank/DDBJ databases">
        <title>Evolutionary Origins and Diversification of the Mycorrhizal Mutualists.</title>
        <authorList>
            <consortium name="DOE Joint Genome Institute"/>
            <consortium name="Mycorrhizal Genomics Consortium"/>
            <person name="Kohler A."/>
            <person name="Kuo A."/>
            <person name="Nagy L.G."/>
            <person name="Floudas D."/>
            <person name="Copeland A."/>
            <person name="Barry K.W."/>
            <person name="Cichocki N."/>
            <person name="Veneault-Fourrey C."/>
            <person name="LaButti K."/>
            <person name="Lindquist E.A."/>
            <person name="Lipzen A."/>
            <person name="Lundell T."/>
            <person name="Morin E."/>
            <person name="Murat C."/>
            <person name="Riley R."/>
            <person name="Ohm R."/>
            <person name="Sun H."/>
            <person name="Tunlid A."/>
            <person name="Henrissat B."/>
            <person name="Grigoriev I.V."/>
            <person name="Hibbett D.S."/>
            <person name="Martin F."/>
        </authorList>
    </citation>
    <scope>NUCLEOTIDE SEQUENCE [LARGE SCALE GENOMIC DNA]</scope>
    <source>
        <strain evidence="21">FD-334 SS-4</strain>
    </source>
</reference>
<keyword evidence="21" id="KW-1185">Reference proteome</keyword>
<feature type="binding site" evidence="16">
    <location>
        <position position="120"/>
    </location>
    <ligand>
        <name>FAD</name>
        <dbReference type="ChEBI" id="CHEBI:57692"/>
    </ligand>
</feature>
<evidence type="ECO:0000256" key="4">
    <source>
        <dbReference type="ARBA" id="ARBA00011245"/>
    </source>
</evidence>
<dbReference type="InterPro" id="IPR007867">
    <property type="entry name" value="GMC_OxRtase_C"/>
</dbReference>
<evidence type="ECO:0000256" key="8">
    <source>
        <dbReference type="ARBA" id="ARBA00022827"/>
    </source>
</evidence>
<feature type="active site" description="Proton acceptor" evidence="15">
    <location>
        <position position="576"/>
    </location>
</feature>
<dbReference type="GO" id="GO:0005576">
    <property type="term" value="C:extracellular region"/>
    <property type="evidence" value="ECO:0007669"/>
    <property type="project" value="UniProtKB-SubCell"/>
</dbReference>
<feature type="active site" description="Proton donor" evidence="15">
    <location>
        <position position="532"/>
    </location>
</feature>
<dbReference type="Gene3D" id="3.30.560.10">
    <property type="entry name" value="Glucose Oxidase, domain 3"/>
    <property type="match status" value="1"/>
</dbReference>
<feature type="binding site" evidence="16">
    <location>
        <position position="266"/>
    </location>
    <ligand>
        <name>FAD</name>
        <dbReference type="ChEBI" id="CHEBI:57692"/>
    </ligand>
</feature>
<comment type="cofactor">
    <cofactor evidence="1 16">
        <name>FAD</name>
        <dbReference type="ChEBI" id="CHEBI:57692"/>
    </cofactor>
</comment>
<comment type="subunit">
    <text evidence="4">Monomer.</text>
</comment>
<dbReference type="PANTHER" id="PTHR11552:SF147">
    <property type="entry name" value="CHOLINE DEHYDROGENASE, MITOCHONDRIAL"/>
    <property type="match status" value="1"/>
</dbReference>
<dbReference type="AlphaFoldDB" id="A0A0D2LSW5"/>
<dbReference type="Gene3D" id="3.50.50.60">
    <property type="entry name" value="FAD/NAD(P)-binding domain"/>
    <property type="match status" value="1"/>
</dbReference>
<evidence type="ECO:0000256" key="1">
    <source>
        <dbReference type="ARBA" id="ARBA00001974"/>
    </source>
</evidence>
<feature type="domain" description="Glucose-methanol-choline oxidoreductase N-terminal" evidence="18">
    <location>
        <begin position="36"/>
        <end position="348"/>
    </location>
</feature>
<evidence type="ECO:0000256" key="5">
    <source>
        <dbReference type="ARBA" id="ARBA00013177"/>
    </source>
</evidence>
<evidence type="ECO:0000259" key="18">
    <source>
        <dbReference type="Pfam" id="PF00732"/>
    </source>
</evidence>
<comment type="subcellular location">
    <subcellularLocation>
        <location evidence="2">Secreted</location>
    </subcellularLocation>
</comment>
<dbReference type="EC" id="1.1.99.29" evidence="5"/>
<evidence type="ECO:0000256" key="12">
    <source>
        <dbReference type="ARBA" id="ARBA00034029"/>
    </source>
</evidence>
<dbReference type="SUPFAM" id="SSF54373">
    <property type="entry name" value="FAD-linked reductases, C-terminal domain"/>
    <property type="match status" value="1"/>
</dbReference>
<keyword evidence="6" id="KW-0964">Secreted</keyword>
<dbReference type="Pfam" id="PF00732">
    <property type="entry name" value="GMC_oxred_N"/>
    <property type="match status" value="1"/>
</dbReference>
<evidence type="ECO:0000256" key="11">
    <source>
        <dbReference type="ARBA" id="ARBA00034010"/>
    </source>
</evidence>
<evidence type="ECO:0000256" key="10">
    <source>
        <dbReference type="ARBA" id="ARBA00033986"/>
    </source>
</evidence>
<keyword evidence="8 16" id="KW-0274">FAD</keyword>
<dbReference type="InterPro" id="IPR012132">
    <property type="entry name" value="GMC_OxRdtase"/>
</dbReference>
<name>A0A0D2LSW5_HYPSF</name>
<dbReference type="Proteomes" id="UP000054270">
    <property type="component" value="Unassembled WGS sequence"/>
</dbReference>
<evidence type="ECO:0000313" key="20">
    <source>
        <dbReference type="EMBL" id="KJA13938.1"/>
    </source>
</evidence>
<evidence type="ECO:0000256" key="3">
    <source>
        <dbReference type="ARBA" id="ARBA00010790"/>
    </source>
</evidence>
<protein>
    <recommendedName>
        <fullName evidence="5">pyranose dehydrogenase (acceptor)</fullName>
        <ecNumber evidence="5">1.1.99.29</ecNumber>
    </recommendedName>
</protein>
<dbReference type="InterPro" id="IPR000172">
    <property type="entry name" value="GMC_OxRdtase_N"/>
</dbReference>
<dbReference type="PIRSF" id="PIRSF000137">
    <property type="entry name" value="Alcohol_oxidase"/>
    <property type="match status" value="1"/>
</dbReference>
<feature type="binding site" evidence="16">
    <location>
        <begin position="45"/>
        <end position="46"/>
    </location>
    <ligand>
        <name>FAD</name>
        <dbReference type="ChEBI" id="CHEBI:57692"/>
    </ligand>
</feature>
<evidence type="ECO:0000256" key="2">
    <source>
        <dbReference type="ARBA" id="ARBA00004613"/>
    </source>
</evidence>
<organism evidence="20 21">
    <name type="scientific">Hypholoma sublateritium (strain FD-334 SS-4)</name>
    <dbReference type="NCBI Taxonomy" id="945553"/>
    <lineage>
        <taxon>Eukaryota</taxon>
        <taxon>Fungi</taxon>
        <taxon>Dikarya</taxon>
        <taxon>Basidiomycota</taxon>
        <taxon>Agaricomycotina</taxon>
        <taxon>Agaricomycetes</taxon>
        <taxon>Agaricomycetidae</taxon>
        <taxon>Agaricales</taxon>
        <taxon>Agaricineae</taxon>
        <taxon>Strophariaceae</taxon>
        <taxon>Hypholoma</taxon>
    </lineage>
</organism>
<feature type="chain" id="PRO_5002258131" description="pyranose dehydrogenase (acceptor)" evidence="17">
    <location>
        <begin position="23"/>
        <end position="611"/>
    </location>
</feature>
<comment type="catalytic activity">
    <reaction evidence="14">
        <text>a pyranoside + acceptor = a pyranosid-3,4-diulose + reduced acceptor.</text>
        <dbReference type="EC" id="1.1.99.29"/>
    </reaction>
</comment>
<comment type="catalytic activity">
    <reaction evidence="11">
        <text>pyranose + acceptor = pyranos-2,3-diulose + reduced acceptor.</text>
        <dbReference type="EC" id="1.1.99.29"/>
    </reaction>
</comment>
<feature type="binding site" evidence="16">
    <location>
        <begin position="124"/>
        <end position="127"/>
    </location>
    <ligand>
        <name>FAD</name>
        <dbReference type="ChEBI" id="CHEBI:57692"/>
    </ligand>
</feature>
<dbReference type="EMBL" id="KN817704">
    <property type="protein sequence ID" value="KJA13938.1"/>
    <property type="molecule type" value="Genomic_DNA"/>
</dbReference>
<keyword evidence="17" id="KW-0732">Signal</keyword>
<gene>
    <name evidence="20" type="ORF">HYPSUDRAFT_150998</name>
</gene>
<comment type="catalytic activity">
    <reaction evidence="13">
        <text>a pyranoside + acceptor = a pyranosid-3-ulose + reduced acceptor.</text>
        <dbReference type="EC" id="1.1.99.29"/>
    </reaction>
</comment>
<evidence type="ECO:0000256" key="6">
    <source>
        <dbReference type="ARBA" id="ARBA00022525"/>
    </source>
</evidence>
<dbReference type="SUPFAM" id="SSF51905">
    <property type="entry name" value="FAD/NAD(P)-binding domain"/>
    <property type="match status" value="1"/>
</dbReference>
<evidence type="ECO:0000259" key="19">
    <source>
        <dbReference type="Pfam" id="PF05199"/>
    </source>
</evidence>
<dbReference type="STRING" id="945553.A0A0D2LSW5"/>
<dbReference type="GO" id="GO:0050660">
    <property type="term" value="F:flavin adenine dinucleotide binding"/>
    <property type="evidence" value="ECO:0007669"/>
    <property type="project" value="InterPro"/>
</dbReference>
<dbReference type="PANTHER" id="PTHR11552">
    <property type="entry name" value="GLUCOSE-METHANOL-CHOLINE GMC OXIDOREDUCTASE"/>
    <property type="match status" value="1"/>
</dbReference>